<keyword evidence="2" id="KW-0540">Nuclease</keyword>
<protein>
    <submittedName>
        <fullName evidence="2">HNH endonuclease</fullName>
    </submittedName>
</protein>
<dbReference type="EMBL" id="JAEPDI010000001">
    <property type="protein sequence ID" value="MCG7937572.1"/>
    <property type="molecule type" value="Genomic_DNA"/>
</dbReference>
<keyword evidence="2" id="KW-0378">Hydrolase</keyword>
<dbReference type="InterPro" id="IPR029471">
    <property type="entry name" value="HNH_5"/>
</dbReference>
<dbReference type="AlphaFoldDB" id="A0A9E4K0V8"/>
<dbReference type="PANTHER" id="PTHR33877">
    <property type="entry name" value="SLL1193 PROTEIN"/>
    <property type="match status" value="1"/>
</dbReference>
<name>A0A9E4K0V8_9GAMM</name>
<feature type="domain" description="HNH nuclease" evidence="1">
    <location>
        <begin position="93"/>
        <end position="146"/>
    </location>
</feature>
<dbReference type="Pfam" id="PF14279">
    <property type="entry name" value="HNH_5"/>
    <property type="match status" value="1"/>
</dbReference>
<evidence type="ECO:0000259" key="1">
    <source>
        <dbReference type="SMART" id="SM00507"/>
    </source>
</evidence>
<dbReference type="Gene3D" id="1.10.30.50">
    <property type="match status" value="1"/>
</dbReference>
<gene>
    <name evidence="2" type="ORF">JAZ04_01775</name>
</gene>
<reference evidence="2" key="1">
    <citation type="journal article" date="2021" name="Proc. Natl. Acad. Sci. U.S.A.">
        <title>Global biogeography of chemosynthetic symbionts reveals both localized and globally distributed symbiont groups. .</title>
        <authorList>
            <person name="Osvatic J.T."/>
            <person name="Wilkins L.G.E."/>
            <person name="Leibrecht L."/>
            <person name="Leray M."/>
            <person name="Zauner S."/>
            <person name="Polzin J."/>
            <person name="Camacho Y."/>
            <person name="Gros O."/>
            <person name="van Gils J.A."/>
            <person name="Eisen J.A."/>
            <person name="Petersen J.M."/>
            <person name="Yuen B."/>
        </authorList>
    </citation>
    <scope>NUCLEOTIDE SEQUENCE</scope>
    <source>
        <strain evidence="2">MAGL173</strain>
    </source>
</reference>
<proteinExistence type="predicted"/>
<organism evidence="2 3">
    <name type="scientific">Candidatus Thiodiazotropha lotti</name>
    <dbReference type="NCBI Taxonomy" id="2792787"/>
    <lineage>
        <taxon>Bacteria</taxon>
        <taxon>Pseudomonadati</taxon>
        <taxon>Pseudomonadota</taxon>
        <taxon>Gammaproteobacteria</taxon>
        <taxon>Chromatiales</taxon>
        <taxon>Sedimenticolaceae</taxon>
        <taxon>Candidatus Thiodiazotropha</taxon>
    </lineage>
</organism>
<sequence length="196" mass="21699">MQLNGGALNMQTVMPILALDQAGNPSRWLNQEKAIHLIATDRVLAPLGQQTRVVRGGINALTGLQSCIEVSSILLTRSKVQPHLWSESYQPPLTNRALFARDGHLCLYCGNQFPNSELTRDHVIPKSRGGTDAWSNVVSCCYRCNHLKGARTPGEWGVELLAIPYAPCYAEHLMLRGKNILVDQAEFLLARVRRAS</sequence>
<dbReference type="PANTHER" id="PTHR33877:SF2">
    <property type="entry name" value="OS07G0170200 PROTEIN"/>
    <property type="match status" value="1"/>
</dbReference>
<dbReference type="SMART" id="SM00507">
    <property type="entry name" value="HNHc"/>
    <property type="match status" value="1"/>
</dbReference>
<dbReference type="InterPro" id="IPR052892">
    <property type="entry name" value="NA-targeting_endonuclease"/>
</dbReference>
<dbReference type="Proteomes" id="UP000886687">
    <property type="component" value="Unassembled WGS sequence"/>
</dbReference>
<dbReference type="InterPro" id="IPR003615">
    <property type="entry name" value="HNH_nuc"/>
</dbReference>
<dbReference type="GO" id="GO:0004519">
    <property type="term" value="F:endonuclease activity"/>
    <property type="evidence" value="ECO:0007669"/>
    <property type="project" value="UniProtKB-KW"/>
</dbReference>
<comment type="caution">
    <text evidence="2">The sequence shown here is derived from an EMBL/GenBank/DDBJ whole genome shotgun (WGS) entry which is preliminary data.</text>
</comment>
<accession>A0A9E4K0V8</accession>
<evidence type="ECO:0000313" key="3">
    <source>
        <dbReference type="Proteomes" id="UP000886687"/>
    </source>
</evidence>
<dbReference type="CDD" id="cd00085">
    <property type="entry name" value="HNHc"/>
    <property type="match status" value="1"/>
</dbReference>
<evidence type="ECO:0000313" key="2">
    <source>
        <dbReference type="EMBL" id="MCG7937572.1"/>
    </source>
</evidence>
<keyword evidence="2" id="KW-0255">Endonuclease</keyword>